<feature type="transmembrane region" description="Helical" evidence="2">
    <location>
        <begin position="294"/>
        <end position="318"/>
    </location>
</feature>
<keyword evidence="2" id="KW-0472">Membrane</keyword>
<evidence type="ECO:0000313" key="5">
    <source>
        <dbReference type="Proteomes" id="UP000076420"/>
    </source>
</evidence>
<dbReference type="Pfam" id="PF00102">
    <property type="entry name" value="Y_phosphatase"/>
    <property type="match status" value="1"/>
</dbReference>
<dbReference type="SUPFAM" id="SSF52799">
    <property type="entry name" value="(Phosphotyrosine protein) phosphatases II"/>
    <property type="match status" value="1"/>
</dbReference>
<accession>A0A2C9M725</accession>
<dbReference type="Gene3D" id="3.90.190.10">
    <property type="entry name" value="Protein tyrosine phosphatase superfamily"/>
    <property type="match status" value="1"/>
</dbReference>
<proteinExistence type="predicted"/>
<keyword evidence="1" id="KW-0245">EGF-like domain</keyword>
<name>A0A2C9M725_BIOGL</name>
<dbReference type="PROSITE" id="PS50055">
    <property type="entry name" value="TYR_PHOSPHATASE_PTP"/>
    <property type="match status" value="1"/>
</dbReference>
<dbReference type="Proteomes" id="UP000076420">
    <property type="component" value="Unassembled WGS sequence"/>
</dbReference>
<dbReference type="PANTHER" id="PTHR24043">
    <property type="entry name" value="SCAVENGER RECEPTOR CLASS F"/>
    <property type="match status" value="1"/>
</dbReference>
<evidence type="ECO:0000259" key="3">
    <source>
        <dbReference type="PROSITE" id="PS50055"/>
    </source>
</evidence>
<reference evidence="4" key="1">
    <citation type="submission" date="2020-05" db="UniProtKB">
        <authorList>
            <consortium name="EnsemblMetazoa"/>
        </authorList>
    </citation>
    <scope>IDENTIFICATION</scope>
    <source>
        <strain evidence="4">BB02</strain>
    </source>
</reference>
<dbReference type="VEuPathDB" id="VectorBase:BGLAX_030563"/>
<feature type="domain" description="Tyrosine-protein phosphatase" evidence="3">
    <location>
        <begin position="397"/>
        <end position="458"/>
    </location>
</feature>
<keyword evidence="2" id="KW-0812">Transmembrane</keyword>
<dbReference type="KEGG" id="bgt:106052862"/>
<dbReference type="GO" id="GO:0005044">
    <property type="term" value="F:scavenger receptor activity"/>
    <property type="evidence" value="ECO:0007669"/>
    <property type="project" value="InterPro"/>
</dbReference>
<gene>
    <name evidence="4" type="primary">106052862</name>
</gene>
<dbReference type="InterPro" id="IPR042635">
    <property type="entry name" value="MEGF10/SREC1/2-like"/>
</dbReference>
<dbReference type="AlphaFoldDB" id="A0A2C9M725"/>
<dbReference type="VEuPathDB" id="VectorBase:BGLB039319"/>
<organism evidence="4 5">
    <name type="scientific">Biomphalaria glabrata</name>
    <name type="common">Bloodfluke planorb</name>
    <name type="synonym">Freshwater snail</name>
    <dbReference type="NCBI Taxonomy" id="6526"/>
    <lineage>
        <taxon>Eukaryota</taxon>
        <taxon>Metazoa</taxon>
        <taxon>Spiralia</taxon>
        <taxon>Lophotrochozoa</taxon>
        <taxon>Mollusca</taxon>
        <taxon>Gastropoda</taxon>
        <taxon>Heterobranchia</taxon>
        <taxon>Euthyneura</taxon>
        <taxon>Panpulmonata</taxon>
        <taxon>Hygrophila</taxon>
        <taxon>Lymnaeoidea</taxon>
        <taxon>Planorbidae</taxon>
        <taxon>Biomphalaria</taxon>
    </lineage>
</organism>
<protein>
    <recommendedName>
        <fullName evidence="3">Tyrosine-protein phosphatase domain-containing protein</fullName>
    </recommendedName>
</protein>
<dbReference type="EnsemblMetazoa" id="BGLB039319-RA">
    <property type="protein sequence ID" value="BGLB039319-PA"/>
    <property type="gene ID" value="BGLB039319"/>
</dbReference>
<dbReference type="InterPro" id="IPR029021">
    <property type="entry name" value="Prot-tyrosine_phosphatase-like"/>
</dbReference>
<evidence type="ECO:0000256" key="1">
    <source>
        <dbReference type="ARBA" id="ARBA00022536"/>
    </source>
</evidence>
<dbReference type="GO" id="GO:0004725">
    <property type="term" value="F:protein tyrosine phosphatase activity"/>
    <property type="evidence" value="ECO:0007669"/>
    <property type="project" value="InterPro"/>
</dbReference>
<keyword evidence="2" id="KW-1133">Transmembrane helix</keyword>
<sequence length="458" mass="50700">KRLYNFTLIAFDNLEEVIHYQDKEEQPLTVYTVTENTSYQITQVNISNANKSNPYLTICEVQIFGDCPERKKGLDCNETCDATCEHNCNLESGSCRYICIGFNNPPECNIACNVSKWGINCNNDCPEYCWNKNCSARTGICNSGCIGFSNPPFCITGCLPSTWGLNCSNQCSQHCVNSTCNNINGQCLSGCQDGYKGLNCSEECETGRWGENCSRHCPPGCFNQKCNITSGLCTEGCSNGTWGLYCNKTCNSNCNHASCDNFNGDCTAGCLPGFGGFKCSGELRSSKNDDDTNVGVIIGPVVAAVLLVALIIVAVMLWRRRRNVLKNSKGKTKRRKSSTKNVTSNAVSLYEQMEESPIKEIETIDGGYMNAVPTEDGTSIALKDFNVFMTTHDETFFKQQFQAIPSPGNVSTEYANSDRNKVKNRYKNICTYDHSRVNLKIDTDKGEGDYINASYIRR</sequence>
<dbReference type="InterPro" id="IPR000242">
    <property type="entry name" value="PTP_cat"/>
</dbReference>
<dbReference type="PANTHER" id="PTHR24043:SF8">
    <property type="entry name" value="EGF-LIKE DOMAIN-CONTAINING PROTEIN"/>
    <property type="match status" value="1"/>
</dbReference>
<dbReference type="Gene3D" id="2.170.300.10">
    <property type="entry name" value="Tie2 ligand-binding domain superfamily"/>
    <property type="match status" value="1"/>
</dbReference>
<evidence type="ECO:0000256" key="2">
    <source>
        <dbReference type="SAM" id="Phobius"/>
    </source>
</evidence>
<evidence type="ECO:0000313" key="4">
    <source>
        <dbReference type="EnsemblMetazoa" id="BGLB039319-PA"/>
    </source>
</evidence>